<keyword evidence="11 13" id="KW-0472">Membrane</keyword>
<dbReference type="PANTHER" id="PTHR13954:SF6">
    <property type="entry name" value="NON-SPECIFIC SERINE_THREONINE PROTEIN KINASE"/>
    <property type="match status" value="1"/>
</dbReference>
<evidence type="ECO:0000256" key="10">
    <source>
        <dbReference type="ARBA" id="ARBA00022989"/>
    </source>
</evidence>
<dbReference type="AlphaFoldDB" id="A0A388KAS7"/>
<keyword evidence="8" id="KW-0418">Kinase</keyword>
<dbReference type="PROSITE" id="PS00108">
    <property type="entry name" value="PROTEIN_KINASE_ST"/>
    <property type="match status" value="1"/>
</dbReference>
<dbReference type="InterPro" id="IPR008271">
    <property type="entry name" value="Ser/Thr_kinase_AS"/>
</dbReference>
<dbReference type="SUPFAM" id="SSF50998">
    <property type="entry name" value="Quinoprotein alcohol dehydrogenase-like"/>
    <property type="match status" value="1"/>
</dbReference>
<dbReference type="GO" id="GO:0051082">
    <property type="term" value="F:unfolded protein binding"/>
    <property type="evidence" value="ECO:0007669"/>
    <property type="project" value="TreeGrafter"/>
</dbReference>
<dbReference type="FunFam" id="3.30.200.20:FF:000077">
    <property type="entry name" value="Putative Serine/threonine-protein kinase/endoribonuclease IRE1"/>
    <property type="match status" value="1"/>
</dbReference>
<evidence type="ECO:0000256" key="7">
    <source>
        <dbReference type="ARBA" id="ARBA00022741"/>
    </source>
</evidence>
<accession>A0A388KAS7</accession>
<dbReference type="STRING" id="69332.A0A388KAS7"/>
<dbReference type="GO" id="GO:1990604">
    <property type="term" value="C:IRE1-TRAF2-ASK1 complex"/>
    <property type="evidence" value="ECO:0007669"/>
    <property type="project" value="TreeGrafter"/>
</dbReference>
<dbReference type="PROSITE" id="PS51392">
    <property type="entry name" value="KEN"/>
    <property type="match status" value="1"/>
</dbReference>
<dbReference type="InterPro" id="IPR000719">
    <property type="entry name" value="Prot_kinase_dom"/>
</dbReference>
<dbReference type="GO" id="GO:0004521">
    <property type="term" value="F:RNA endonuclease activity"/>
    <property type="evidence" value="ECO:0007669"/>
    <property type="project" value="InterPro"/>
</dbReference>
<feature type="region of interest" description="Disordered" evidence="12">
    <location>
        <begin position="529"/>
        <end position="590"/>
    </location>
</feature>
<dbReference type="Gene3D" id="1.10.510.10">
    <property type="entry name" value="Transferase(Phosphotransferase) domain 1"/>
    <property type="match status" value="1"/>
</dbReference>
<dbReference type="OMA" id="NGETEDW"/>
<evidence type="ECO:0000256" key="1">
    <source>
        <dbReference type="ARBA" id="ARBA00004479"/>
    </source>
</evidence>
<evidence type="ECO:0000256" key="13">
    <source>
        <dbReference type="SAM" id="Phobius"/>
    </source>
</evidence>
<dbReference type="SMART" id="SM00220">
    <property type="entry name" value="S_TKc"/>
    <property type="match status" value="1"/>
</dbReference>
<dbReference type="Gene3D" id="2.130.10.10">
    <property type="entry name" value="YVTN repeat-like/Quinoprotein amine dehydrogenase"/>
    <property type="match status" value="1"/>
</dbReference>
<evidence type="ECO:0000256" key="4">
    <source>
        <dbReference type="ARBA" id="ARBA00022679"/>
    </source>
</evidence>
<dbReference type="InterPro" id="IPR015943">
    <property type="entry name" value="WD40/YVTN_repeat-like_dom_sf"/>
</dbReference>
<dbReference type="OrthoDB" id="63989at2759"/>
<organism evidence="16 17">
    <name type="scientific">Chara braunii</name>
    <name type="common">Braun's stonewort</name>
    <dbReference type="NCBI Taxonomy" id="69332"/>
    <lineage>
        <taxon>Eukaryota</taxon>
        <taxon>Viridiplantae</taxon>
        <taxon>Streptophyta</taxon>
        <taxon>Charophyceae</taxon>
        <taxon>Charales</taxon>
        <taxon>Characeae</taxon>
        <taxon>Chara</taxon>
    </lineage>
</organism>
<dbReference type="Pfam" id="PF00069">
    <property type="entry name" value="Pkinase"/>
    <property type="match status" value="1"/>
</dbReference>
<comment type="caution">
    <text evidence="16">The sequence shown here is derived from an EMBL/GenBank/DDBJ whole genome shotgun (WGS) entry which is preliminary data.</text>
</comment>
<feature type="region of interest" description="Disordered" evidence="12">
    <location>
        <begin position="1"/>
        <end position="31"/>
    </location>
</feature>
<sequence>MPARSATHVVDDRGKKKVESEEDDDDDDDEGYDYEWQILSSLDYNAADDVNSFPKYEQISDNAARFKHQVRAQSPNYGARRHDTIIVPLVDGMVHALDVQSGKLKWSFSSGPPLVSNMHTWPTVLATHDEKQAEESDDADTGDDDLSSGDDFERLYFPGTDGSLYSYGRGKGDKFERLGINIKKLVEASPSMTSRGLVAIGEKRSTVFMLDSVTGDVIQEFRSTDNGDSNTGKILLPEGLEACLVTEDNLDQIEEGDLDGENAEGVSADKLVCKRRPLFLSRTDWNVTWRSVTTQKIMHNLGFGEVKTLEYPFWKESTEEGLPAGGNELRSRQALRLFSDTNSNDLQLWDLASGTEQWRVTLDARPIVAFSLSGELISKLEPVGRTYQVRETYIGRVGNQVYFLPLPLVQRAGTDVIPLSSTAVALRHTSSETMGPLQRIGSKHLVPVEIEEEWDPCFPRENETEDRNLPAVREVQNTSRPAPMPSLVNMMLMWYVYLTPLSVIVAIIIGSAIAACMIFGSLTGMNEKGREQSAKEHRKRPPRRRQASVPKEEPQPPGQGDGLTQVQKQQLKAAETIGARKSRPDDLPEGNDGRYVNRLYVTSKIIGYGSHGTIVVEGVLDKRPVAIKRLLLQFYEKARKEIGALIVSDEHPNVVRLYAMEEDSAFVYVALERCNFSLSDLVIGSSGYESTTGSTNCSVDVPGGPVNTTAVVVKDPHGVFRHVTKPSREGKEIVVQLWDERTWPTPVLVQLMKDIVAGLAHLHSVGIVHRDLKPQNVLVCTMSNRQLRAKLSDMGISKRLEAEQISFSQGHWTGVGSAGWQAPEQLQHGRQTRSVDMFSLGCVLFFCVSGGCHPFGDKFERDRNIINGQSDLFPISHVPEAFDLIGALLDPDPTKRPTAACALMHPLLWSPEERLNFLKDASDRVEGEDREENSQLLMKLEDIGPFALGGPWDEKLSPELLDNLGKYRRYNVRSVRDLLRVIRNKLHHYRELPSELQ</sequence>
<evidence type="ECO:0000256" key="2">
    <source>
        <dbReference type="ARBA" id="ARBA00012513"/>
    </source>
</evidence>
<keyword evidence="9" id="KW-0067">ATP-binding</keyword>
<dbReference type="EMBL" id="BFEA01000083">
    <property type="protein sequence ID" value="GBG67137.1"/>
    <property type="molecule type" value="Genomic_DNA"/>
</dbReference>
<keyword evidence="3" id="KW-0723">Serine/threonine-protein kinase</keyword>
<evidence type="ECO:0000256" key="5">
    <source>
        <dbReference type="ARBA" id="ARBA00022692"/>
    </source>
</evidence>
<dbReference type="Gramene" id="GBG67137">
    <property type="protein sequence ID" value="GBG67137"/>
    <property type="gene ID" value="CBR_g81562"/>
</dbReference>
<name>A0A388KAS7_CHABU</name>
<evidence type="ECO:0000256" key="9">
    <source>
        <dbReference type="ARBA" id="ARBA00022840"/>
    </source>
</evidence>
<evidence type="ECO:0000256" key="11">
    <source>
        <dbReference type="ARBA" id="ARBA00023136"/>
    </source>
</evidence>
<dbReference type="GO" id="GO:0005524">
    <property type="term" value="F:ATP binding"/>
    <property type="evidence" value="ECO:0007669"/>
    <property type="project" value="UniProtKB-KW"/>
</dbReference>
<dbReference type="PROSITE" id="PS50011">
    <property type="entry name" value="PROTEIN_KINASE_DOM"/>
    <property type="match status" value="1"/>
</dbReference>
<evidence type="ECO:0000256" key="12">
    <source>
        <dbReference type="SAM" id="MobiDB-lite"/>
    </source>
</evidence>
<dbReference type="Gene3D" id="3.30.200.20">
    <property type="entry name" value="Phosphorylase Kinase, domain 1"/>
    <property type="match status" value="1"/>
</dbReference>
<keyword evidence="17" id="KW-1185">Reference proteome</keyword>
<dbReference type="SUPFAM" id="SSF56112">
    <property type="entry name" value="Protein kinase-like (PK-like)"/>
    <property type="match status" value="1"/>
</dbReference>
<feature type="compositionally biased region" description="Acidic residues" evidence="12">
    <location>
        <begin position="20"/>
        <end position="31"/>
    </location>
</feature>
<evidence type="ECO:0000259" key="15">
    <source>
        <dbReference type="PROSITE" id="PS51392"/>
    </source>
</evidence>
<proteinExistence type="predicted"/>
<protein>
    <recommendedName>
        <fullName evidence="2">non-specific serine/threonine protein kinase</fullName>
        <ecNumber evidence="2">2.7.11.1</ecNumber>
    </recommendedName>
</protein>
<dbReference type="InterPro" id="IPR045133">
    <property type="entry name" value="IRE1/2-like"/>
</dbReference>
<feature type="compositionally biased region" description="Basic and acidic residues" evidence="12">
    <location>
        <begin position="9"/>
        <end position="19"/>
    </location>
</feature>
<dbReference type="InterPro" id="IPR038357">
    <property type="entry name" value="KEN_sf"/>
</dbReference>
<evidence type="ECO:0000256" key="8">
    <source>
        <dbReference type="ARBA" id="ARBA00022777"/>
    </source>
</evidence>
<dbReference type="SMART" id="SM00564">
    <property type="entry name" value="PQQ"/>
    <property type="match status" value="2"/>
</dbReference>
<dbReference type="GO" id="GO:0006397">
    <property type="term" value="P:mRNA processing"/>
    <property type="evidence" value="ECO:0007669"/>
    <property type="project" value="InterPro"/>
</dbReference>
<dbReference type="PANTHER" id="PTHR13954">
    <property type="entry name" value="IRE1-RELATED"/>
    <property type="match status" value="1"/>
</dbReference>
<dbReference type="EC" id="2.7.11.1" evidence="2"/>
<dbReference type="Gene3D" id="1.20.1440.180">
    <property type="entry name" value="KEN domain"/>
    <property type="match status" value="1"/>
</dbReference>
<dbReference type="InterPro" id="IPR010513">
    <property type="entry name" value="KEN_dom"/>
</dbReference>
<feature type="compositionally biased region" description="Basic residues" evidence="12">
    <location>
        <begin position="536"/>
        <end position="546"/>
    </location>
</feature>
<feature type="region of interest" description="Disordered" evidence="12">
    <location>
        <begin position="130"/>
        <end position="152"/>
    </location>
</feature>
<feature type="domain" description="KEN" evidence="15">
    <location>
        <begin position="911"/>
        <end position="997"/>
    </location>
</feature>
<dbReference type="GO" id="GO:0004674">
    <property type="term" value="F:protein serine/threonine kinase activity"/>
    <property type="evidence" value="ECO:0007669"/>
    <property type="project" value="UniProtKB-KW"/>
</dbReference>
<evidence type="ECO:0000313" key="17">
    <source>
        <dbReference type="Proteomes" id="UP000265515"/>
    </source>
</evidence>
<evidence type="ECO:0000259" key="14">
    <source>
        <dbReference type="PROSITE" id="PS50011"/>
    </source>
</evidence>
<dbReference type="InterPro" id="IPR011009">
    <property type="entry name" value="Kinase-like_dom_sf"/>
</dbReference>
<evidence type="ECO:0000313" key="16">
    <source>
        <dbReference type="EMBL" id="GBG67137.1"/>
    </source>
</evidence>
<keyword evidence="6" id="KW-0732">Signal</keyword>
<dbReference type="FunFam" id="1.10.510.10:FF:000463">
    <property type="entry name" value="Serine/threonine-protein kinase/endoribonuclease IRE1a"/>
    <property type="match status" value="1"/>
</dbReference>
<keyword evidence="5 13" id="KW-0812">Transmembrane</keyword>
<reference evidence="16 17" key="1">
    <citation type="journal article" date="2018" name="Cell">
        <title>The Chara Genome: Secondary Complexity and Implications for Plant Terrestrialization.</title>
        <authorList>
            <person name="Nishiyama T."/>
            <person name="Sakayama H."/>
            <person name="Vries J.D."/>
            <person name="Buschmann H."/>
            <person name="Saint-Marcoux D."/>
            <person name="Ullrich K.K."/>
            <person name="Haas F.B."/>
            <person name="Vanderstraeten L."/>
            <person name="Becker D."/>
            <person name="Lang D."/>
            <person name="Vosolsobe S."/>
            <person name="Rombauts S."/>
            <person name="Wilhelmsson P.K.I."/>
            <person name="Janitza P."/>
            <person name="Kern R."/>
            <person name="Heyl A."/>
            <person name="Rumpler F."/>
            <person name="Villalobos L.I.A.C."/>
            <person name="Clay J.M."/>
            <person name="Skokan R."/>
            <person name="Toyoda A."/>
            <person name="Suzuki Y."/>
            <person name="Kagoshima H."/>
            <person name="Schijlen E."/>
            <person name="Tajeshwar N."/>
            <person name="Catarino B."/>
            <person name="Hetherington A.J."/>
            <person name="Saltykova A."/>
            <person name="Bonnot C."/>
            <person name="Breuninger H."/>
            <person name="Symeonidi A."/>
            <person name="Radhakrishnan G.V."/>
            <person name="Van Nieuwerburgh F."/>
            <person name="Deforce D."/>
            <person name="Chang C."/>
            <person name="Karol K.G."/>
            <person name="Hedrich R."/>
            <person name="Ulvskov P."/>
            <person name="Glockner G."/>
            <person name="Delwiche C.F."/>
            <person name="Petrasek J."/>
            <person name="Van de Peer Y."/>
            <person name="Friml J."/>
            <person name="Beilby M."/>
            <person name="Dolan L."/>
            <person name="Kohara Y."/>
            <person name="Sugano S."/>
            <person name="Fujiyama A."/>
            <person name="Delaux P.-M."/>
            <person name="Quint M."/>
            <person name="TheiBen G."/>
            <person name="Hagemann M."/>
            <person name="Harholt J."/>
            <person name="Dunand C."/>
            <person name="Zachgo S."/>
            <person name="Langdale J."/>
            <person name="Maumus F."/>
            <person name="Straeten D.V.D."/>
            <person name="Gould S.B."/>
            <person name="Rensing S.A."/>
        </authorList>
    </citation>
    <scope>NUCLEOTIDE SEQUENCE [LARGE SCALE GENOMIC DNA]</scope>
    <source>
        <strain evidence="16 17">S276</strain>
    </source>
</reference>
<comment type="subcellular location">
    <subcellularLocation>
        <location evidence="1">Membrane</location>
        <topology evidence="1">Single-pass type I membrane protein</topology>
    </subcellularLocation>
</comment>
<feature type="domain" description="Protein kinase" evidence="14">
    <location>
        <begin position="600"/>
        <end position="908"/>
    </location>
</feature>
<feature type="transmembrane region" description="Helical" evidence="13">
    <location>
        <begin position="494"/>
        <end position="520"/>
    </location>
</feature>
<dbReference type="Proteomes" id="UP000265515">
    <property type="component" value="Unassembled WGS sequence"/>
</dbReference>
<feature type="compositionally biased region" description="Acidic residues" evidence="12">
    <location>
        <begin position="135"/>
        <end position="150"/>
    </location>
</feature>
<gene>
    <name evidence="16" type="ORF">CBR_g81562</name>
</gene>
<dbReference type="GO" id="GO:0036498">
    <property type="term" value="P:IRE1-mediated unfolded protein response"/>
    <property type="evidence" value="ECO:0007669"/>
    <property type="project" value="TreeGrafter"/>
</dbReference>
<evidence type="ECO:0000256" key="6">
    <source>
        <dbReference type="ARBA" id="ARBA00022729"/>
    </source>
</evidence>
<dbReference type="InterPro" id="IPR011047">
    <property type="entry name" value="Quinoprotein_ADH-like_sf"/>
</dbReference>
<keyword evidence="4" id="KW-0808">Transferase</keyword>
<keyword evidence="10 13" id="KW-1133">Transmembrane helix</keyword>
<keyword evidence="7" id="KW-0547">Nucleotide-binding</keyword>
<evidence type="ECO:0000256" key="3">
    <source>
        <dbReference type="ARBA" id="ARBA00022527"/>
    </source>
</evidence>
<dbReference type="InterPro" id="IPR018391">
    <property type="entry name" value="PQQ_b-propeller_rpt"/>
</dbReference>
<dbReference type="Pfam" id="PF06479">
    <property type="entry name" value="Ribonuc_2-5A"/>
    <property type="match status" value="1"/>
</dbReference>